<proteinExistence type="predicted"/>
<sequence>MTLDIESEIIFCDELEEFVPSFPVLEYLRMANMEWRDSDRVTVSSASLRTLCLHATGCQGYVNPKRIRAPNNDLL</sequence>
<protein>
    <submittedName>
        <fullName evidence="1">F-box/LRR-repeat protein</fullName>
    </submittedName>
</protein>
<name>A0A1J3IDU1_NOCCA</name>
<dbReference type="EMBL" id="GEVM01027331">
    <property type="protein sequence ID" value="JAU78607.1"/>
    <property type="molecule type" value="Transcribed_RNA"/>
</dbReference>
<gene>
    <name evidence="1" type="ORF">MP_TR18348_c5_g1_i1_g.52401</name>
</gene>
<evidence type="ECO:0000313" key="1">
    <source>
        <dbReference type="EMBL" id="JAU78607.1"/>
    </source>
</evidence>
<accession>A0A1J3IDU1</accession>
<reference evidence="1" key="1">
    <citation type="submission" date="2016-07" db="EMBL/GenBank/DDBJ databases">
        <title>De novo transcriptome assembly of four accessions of the metal hyperaccumulator plant Noccaea caerulescens.</title>
        <authorList>
            <person name="Blande D."/>
            <person name="Halimaa P."/>
            <person name="Tervahauta A.I."/>
            <person name="Aarts M.G."/>
            <person name="Karenlampi S.O."/>
        </authorList>
    </citation>
    <scope>NUCLEOTIDE SEQUENCE</scope>
</reference>
<dbReference type="AlphaFoldDB" id="A0A1J3IDU1"/>
<organism evidence="1">
    <name type="scientific">Noccaea caerulescens</name>
    <name type="common">Alpine penny-cress</name>
    <name type="synonym">Thlaspi caerulescens</name>
    <dbReference type="NCBI Taxonomy" id="107243"/>
    <lineage>
        <taxon>Eukaryota</taxon>
        <taxon>Viridiplantae</taxon>
        <taxon>Streptophyta</taxon>
        <taxon>Embryophyta</taxon>
        <taxon>Tracheophyta</taxon>
        <taxon>Spermatophyta</taxon>
        <taxon>Magnoliopsida</taxon>
        <taxon>eudicotyledons</taxon>
        <taxon>Gunneridae</taxon>
        <taxon>Pentapetalae</taxon>
        <taxon>rosids</taxon>
        <taxon>malvids</taxon>
        <taxon>Brassicales</taxon>
        <taxon>Brassicaceae</taxon>
        <taxon>Coluteocarpeae</taxon>
        <taxon>Noccaea</taxon>
    </lineage>
</organism>